<dbReference type="EMBL" id="JASMQC010000015">
    <property type="protein sequence ID" value="KAK1939979.1"/>
    <property type="molecule type" value="Genomic_DNA"/>
</dbReference>
<evidence type="ECO:0000313" key="2">
    <source>
        <dbReference type="EMBL" id="KAK1939979.1"/>
    </source>
</evidence>
<dbReference type="EMBL" id="JASMQC010000015">
    <property type="protein sequence ID" value="KAK1939971.1"/>
    <property type="molecule type" value="Genomic_DNA"/>
</dbReference>
<keyword evidence="3" id="KW-1185">Reference proteome</keyword>
<reference evidence="2" key="1">
    <citation type="submission" date="2023-08" db="EMBL/GenBank/DDBJ databases">
        <title>Reference Genome Resource for the Citrus Pathogen Phytophthora citrophthora.</title>
        <authorList>
            <person name="Moller H."/>
            <person name="Coetzee B."/>
            <person name="Rose L.J."/>
            <person name="Van Niekerk J.M."/>
        </authorList>
    </citation>
    <scope>NUCLEOTIDE SEQUENCE</scope>
    <source>
        <strain evidence="2">STE-U-9442</strain>
    </source>
</reference>
<protein>
    <submittedName>
        <fullName evidence="2">Uncharacterized protein</fullName>
    </submittedName>
</protein>
<accession>A0AAD9GKD7</accession>
<evidence type="ECO:0000313" key="1">
    <source>
        <dbReference type="EMBL" id="KAK1939971.1"/>
    </source>
</evidence>
<dbReference type="Proteomes" id="UP001259832">
    <property type="component" value="Unassembled WGS sequence"/>
</dbReference>
<gene>
    <name evidence="1" type="ORF">P3T76_008294</name>
    <name evidence="2" type="ORF">P3T76_008302</name>
</gene>
<organism evidence="2 3">
    <name type="scientific">Phytophthora citrophthora</name>
    <dbReference type="NCBI Taxonomy" id="4793"/>
    <lineage>
        <taxon>Eukaryota</taxon>
        <taxon>Sar</taxon>
        <taxon>Stramenopiles</taxon>
        <taxon>Oomycota</taxon>
        <taxon>Peronosporomycetes</taxon>
        <taxon>Peronosporales</taxon>
        <taxon>Peronosporaceae</taxon>
        <taxon>Phytophthora</taxon>
    </lineage>
</organism>
<sequence length="208" mass="23443">MLRPKLSFKQASLAHAVTVDKSNQSTISAEQSTISAEQSAIEISSDVPLFEDFWRHGQDGMGLLGADDDNYVRLDLVTEQDIKQFIDDRHVLYNQDLRAGATWVDVRDFMIRLREAGRGIDYNAFVKNNYMTPGRRGARVRREVPLEVGAYIVAAYNHSHIGHAVVLLSKGENLSSTTRRTNKVSRSCPQKDRPTSMHLFVHSLSLSR</sequence>
<dbReference type="AlphaFoldDB" id="A0AAD9GKD7"/>
<comment type="caution">
    <text evidence="2">The sequence shown here is derived from an EMBL/GenBank/DDBJ whole genome shotgun (WGS) entry which is preliminary data.</text>
</comment>
<evidence type="ECO:0000313" key="3">
    <source>
        <dbReference type="Proteomes" id="UP001259832"/>
    </source>
</evidence>
<proteinExistence type="predicted"/>
<name>A0AAD9GKD7_9STRA</name>